<feature type="signal peptide" evidence="1">
    <location>
        <begin position="1"/>
        <end position="24"/>
    </location>
</feature>
<dbReference type="Proteomes" id="UP000265938">
    <property type="component" value="Unassembled WGS sequence"/>
</dbReference>
<proteinExistence type="predicted"/>
<dbReference type="AlphaFoldDB" id="A0A3A3EI04"/>
<name>A0A3A3EI04_9GAMM</name>
<dbReference type="InterPro" id="IPR035242">
    <property type="entry name" value="DUF5329"/>
</dbReference>
<protein>
    <recommendedName>
        <fullName evidence="4">DUF5329 domain-containing protein</fullName>
    </recommendedName>
</protein>
<evidence type="ECO:0000313" key="3">
    <source>
        <dbReference type="Proteomes" id="UP000265938"/>
    </source>
</evidence>
<sequence>MKVIMKGYWLIALMLLSISQFSDAATPEQEINHLIDFVAKSDAIFIRNGTEHSSQDAAEHLAMKYRKATRYAKTAEKFIENLASKSSWSGKPYKVRLSNGSLLNAKDWLSNELKEYRRNQHIHN</sequence>
<evidence type="ECO:0000256" key="1">
    <source>
        <dbReference type="SAM" id="SignalP"/>
    </source>
</evidence>
<dbReference type="EMBL" id="QYSE01000004">
    <property type="protein sequence ID" value="RJF34103.1"/>
    <property type="molecule type" value="Genomic_DNA"/>
</dbReference>
<accession>A0A3A3EI04</accession>
<keyword evidence="1" id="KW-0732">Signal</keyword>
<reference evidence="2 3" key="1">
    <citation type="submission" date="2018-09" db="EMBL/GenBank/DDBJ databases">
        <title>Identification of marine bacteria producing industrial enzymes.</title>
        <authorList>
            <person name="Cheng T.H."/>
            <person name="Saidin J."/>
            <person name="Muhd D.D."/>
            <person name="Isa M.N.M."/>
            <person name="Bakar M.F.A."/>
            <person name="Ismail N."/>
        </authorList>
    </citation>
    <scope>NUCLEOTIDE SEQUENCE [LARGE SCALE GENOMIC DNA]</scope>
    <source>
        <strain evidence="2 3">MNAD 1.6</strain>
    </source>
</reference>
<dbReference type="Pfam" id="PF17263">
    <property type="entry name" value="DUF5329"/>
    <property type="match status" value="1"/>
</dbReference>
<feature type="chain" id="PRO_5017258525" description="DUF5329 domain-containing protein" evidence="1">
    <location>
        <begin position="25"/>
        <end position="124"/>
    </location>
</feature>
<evidence type="ECO:0000313" key="2">
    <source>
        <dbReference type="EMBL" id="RJF34103.1"/>
    </source>
</evidence>
<organism evidence="2 3">
    <name type="scientific">Pseudoalteromonas gelatinilytica</name>
    <dbReference type="NCBI Taxonomy" id="1703256"/>
    <lineage>
        <taxon>Bacteria</taxon>
        <taxon>Pseudomonadati</taxon>
        <taxon>Pseudomonadota</taxon>
        <taxon>Gammaproteobacteria</taxon>
        <taxon>Alteromonadales</taxon>
        <taxon>Pseudoalteromonadaceae</taxon>
        <taxon>Pseudoalteromonas</taxon>
    </lineage>
</organism>
<comment type="caution">
    <text evidence="2">The sequence shown here is derived from an EMBL/GenBank/DDBJ whole genome shotgun (WGS) entry which is preliminary data.</text>
</comment>
<evidence type="ECO:0008006" key="4">
    <source>
        <dbReference type="Google" id="ProtNLM"/>
    </source>
</evidence>
<gene>
    <name evidence="2" type="ORF">D4741_16655</name>
</gene>